<keyword evidence="3" id="KW-1185">Reference proteome</keyword>
<dbReference type="Proteomes" id="UP001341840">
    <property type="component" value="Unassembled WGS sequence"/>
</dbReference>
<name>A0ABU6RLV1_9FABA</name>
<comment type="caution">
    <text evidence="2">The sequence shown here is derived from an EMBL/GenBank/DDBJ whole genome shotgun (WGS) entry which is preliminary data.</text>
</comment>
<evidence type="ECO:0000313" key="2">
    <source>
        <dbReference type="EMBL" id="MED6124658.1"/>
    </source>
</evidence>
<feature type="transmembrane region" description="Helical" evidence="1">
    <location>
        <begin position="12"/>
        <end position="29"/>
    </location>
</feature>
<evidence type="ECO:0000313" key="3">
    <source>
        <dbReference type="Proteomes" id="UP001341840"/>
    </source>
</evidence>
<accession>A0ABU6RLV1</accession>
<evidence type="ECO:0000256" key="1">
    <source>
        <dbReference type="SAM" id="Phobius"/>
    </source>
</evidence>
<reference evidence="2 3" key="1">
    <citation type="journal article" date="2023" name="Plants (Basel)">
        <title>Bridging the Gap: Combining Genomics and Transcriptomics Approaches to Understand Stylosanthes scabra, an Orphan Legume from the Brazilian Caatinga.</title>
        <authorList>
            <person name="Ferreira-Neto J.R.C."/>
            <person name="da Silva M.D."/>
            <person name="Binneck E."/>
            <person name="de Melo N.F."/>
            <person name="da Silva R.H."/>
            <person name="de Melo A.L.T.M."/>
            <person name="Pandolfi V."/>
            <person name="Bustamante F.O."/>
            <person name="Brasileiro-Vidal A.C."/>
            <person name="Benko-Iseppon A.M."/>
        </authorList>
    </citation>
    <scope>NUCLEOTIDE SEQUENCE [LARGE SCALE GENOMIC DNA]</scope>
    <source>
        <tissue evidence="2">Leaves</tissue>
    </source>
</reference>
<keyword evidence="1" id="KW-0472">Membrane</keyword>
<keyword evidence="1" id="KW-0812">Transmembrane</keyword>
<gene>
    <name evidence="2" type="ORF">PIB30_061039</name>
</gene>
<proteinExistence type="predicted"/>
<keyword evidence="1" id="KW-1133">Transmembrane helix</keyword>
<dbReference type="EMBL" id="JASCZI010030756">
    <property type="protein sequence ID" value="MED6124658.1"/>
    <property type="molecule type" value="Genomic_DNA"/>
</dbReference>
<sequence length="83" mass="9291">MELNHYLDSRSTVFGGVLFGLIEGVGIMLNKILSAQQQMWPEEPMLAGYPSSVHVSQPSAESKVEGSWSKWHDDYVPFEEGMC</sequence>
<organism evidence="2 3">
    <name type="scientific">Stylosanthes scabra</name>
    <dbReference type="NCBI Taxonomy" id="79078"/>
    <lineage>
        <taxon>Eukaryota</taxon>
        <taxon>Viridiplantae</taxon>
        <taxon>Streptophyta</taxon>
        <taxon>Embryophyta</taxon>
        <taxon>Tracheophyta</taxon>
        <taxon>Spermatophyta</taxon>
        <taxon>Magnoliopsida</taxon>
        <taxon>eudicotyledons</taxon>
        <taxon>Gunneridae</taxon>
        <taxon>Pentapetalae</taxon>
        <taxon>rosids</taxon>
        <taxon>fabids</taxon>
        <taxon>Fabales</taxon>
        <taxon>Fabaceae</taxon>
        <taxon>Papilionoideae</taxon>
        <taxon>50 kb inversion clade</taxon>
        <taxon>dalbergioids sensu lato</taxon>
        <taxon>Dalbergieae</taxon>
        <taxon>Pterocarpus clade</taxon>
        <taxon>Stylosanthes</taxon>
    </lineage>
</organism>
<protein>
    <submittedName>
        <fullName evidence="2">Uncharacterized protein</fullName>
    </submittedName>
</protein>